<dbReference type="Proteomes" id="UP000789595">
    <property type="component" value="Unassembled WGS sequence"/>
</dbReference>
<evidence type="ECO:0000256" key="3">
    <source>
        <dbReference type="ARBA" id="ARBA00022603"/>
    </source>
</evidence>
<dbReference type="PANTHER" id="PTHR10920">
    <property type="entry name" value="RIBOSOMAL RNA METHYLTRANSFERASE"/>
    <property type="match status" value="1"/>
</dbReference>
<dbReference type="SUPFAM" id="SSF53335">
    <property type="entry name" value="S-adenosyl-L-methionine-dependent methyltransferases"/>
    <property type="match status" value="1"/>
</dbReference>
<proteinExistence type="inferred from homology"/>
<dbReference type="Gene3D" id="3.40.50.150">
    <property type="entry name" value="Vaccinia Virus protein VP39"/>
    <property type="match status" value="1"/>
</dbReference>
<protein>
    <recommendedName>
        <fullName evidence="6">Ribosomal RNA methyltransferase FtsJ domain-containing protein</fullName>
    </recommendedName>
</protein>
<dbReference type="GO" id="GO:0002181">
    <property type="term" value="P:cytoplasmic translation"/>
    <property type="evidence" value="ECO:0007669"/>
    <property type="project" value="TreeGrafter"/>
</dbReference>
<keyword evidence="5" id="KW-0949">S-adenosyl-L-methionine</keyword>
<evidence type="ECO:0000313" key="7">
    <source>
        <dbReference type="EMBL" id="CAH0369946.1"/>
    </source>
</evidence>
<evidence type="ECO:0000256" key="2">
    <source>
        <dbReference type="ARBA" id="ARBA00022552"/>
    </source>
</evidence>
<keyword evidence="2" id="KW-0698">rRNA processing</keyword>
<dbReference type="GO" id="GO:0030488">
    <property type="term" value="P:tRNA methylation"/>
    <property type="evidence" value="ECO:0007669"/>
    <property type="project" value="TreeGrafter"/>
</dbReference>
<dbReference type="PANTHER" id="PTHR10920:SF12">
    <property type="entry name" value="TRNA (CYTIDINE(32)_GUANOSINE(34)-2'-O)-METHYLTRANSFERASE-RELATED"/>
    <property type="match status" value="1"/>
</dbReference>
<dbReference type="InterPro" id="IPR029063">
    <property type="entry name" value="SAM-dependent_MTases_sf"/>
</dbReference>
<keyword evidence="8" id="KW-1185">Reference proteome</keyword>
<dbReference type="InterPro" id="IPR015507">
    <property type="entry name" value="rRNA-MeTfrase_E"/>
</dbReference>
<comment type="caution">
    <text evidence="7">The sequence shown here is derived from an EMBL/GenBank/DDBJ whole genome shotgun (WGS) entry which is preliminary data.</text>
</comment>
<dbReference type="FunFam" id="3.40.50.150:FF:000220">
    <property type="entry name" value="CAMK protein kinase"/>
    <property type="match status" value="1"/>
</dbReference>
<reference evidence="7" key="1">
    <citation type="submission" date="2021-11" db="EMBL/GenBank/DDBJ databases">
        <authorList>
            <consortium name="Genoscope - CEA"/>
            <person name="William W."/>
        </authorList>
    </citation>
    <scope>NUCLEOTIDE SEQUENCE</scope>
</reference>
<dbReference type="OrthoDB" id="289250at2759"/>
<dbReference type="HAMAP" id="MF_01547">
    <property type="entry name" value="RNA_methyltr_E"/>
    <property type="match status" value="1"/>
</dbReference>
<dbReference type="EMBL" id="CAKKNE010000002">
    <property type="protein sequence ID" value="CAH0369946.1"/>
    <property type="molecule type" value="Genomic_DNA"/>
</dbReference>
<evidence type="ECO:0000256" key="1">
    <source>
        <dbReference type="ARBA" id="ARBA00022490"/>
    </source>
</evidence>
<dbReference type="GO" id="GO:0005737">
    <property type="term" value="C:cytoplasm"/>
    <property type="evidence" value="ECO:0007669"/>
    <property type="project" value="TreeGrafter"/>
</dbReference>
<sequence>MGLTSRDKRDAYYRLAKAHGYRARAAFKLIQMEDTLSLLKNATRVVDLCAAPGGWTQVVVERCAAAVVAVDLKDVAPVDGATILVGDLTSPLVIERIASTLDGKADVVLCDGAPDVLDLGDVDAHLQLSLCRAALVCARKVLAQGGSFVCKIYRGRGAAAFFDELRREFADVLCAKPRCSRHASVEAYAVGRGFGRASDATGPVPFVACGGADAFDADASYALEEDYVYRDPVQAPLRPPHLVGVPTPPPAPTARRAAPAVAARPPRRREALACEGAPPPASDAGGLGAWFL</sequence>
<keyword evidence="1" id="KW-0963">Cytoplasm</keyword>
<evidence type="ECO:0000259" key="6">
    <source>
        <dbReference type="Pfam" id="PF01728"/>
    </source>
</evidence>
<gene>
    <name evidence="7" type="ORF">PECAL_2P30930</name>
</gene>
<name>A0A8J2SLH6_9STRA</name>
<dbReference type="CDD" id="cd02440">
    <property type="entry name" value="AdoMet_MTases"/>
    <property type="match status" value="1"/>
</dbReference>
<evidence type="ECO:0000256" key="5">
    <source>
        <dbReference type="ARBA" id="ARBA00022691"/>
    </source>
</evidence>
<dbReference type="InterPro" id="IPR002877">
    <property type="entry name" value="RNA_MeTrfase_FtsJ_dom"/>
</dbReference>
<keyword evidence="3" id="KW-0489">Methyltransferase</keyword>
<dbReference type="Pfam" id="PF01728">
    <property type="entry name" value="FtsJ"/>
    <property type="match status" value="1"/>
</dbReference>
<accession>A0A8J2SLH6</accession>
<feature type="domain" description="Ribosomal RNA methyltransferase FtsJ" evidence="6">
    <location>
        <begin position="21"/>
        <end position="194"/>
    </location>
</feature>
<dbReference type="GO" id="GO:0006364">
    <property type="term" value="P:rRNA processing"/>
    <property type="evidence" value="ECO:0007669"/>
    <property type="project" value="UniProtKB-KW"/>
</dbReference>
<dbReference type="InterPro" id="IPR050082">
    <property type="entry name" value="RNA_methyltr_RlmE"/>
</dbReference>
<dbReference type="AlphaFoldDB" id="A0A8J2SLH6"/>
<organism evidence="7 8">
    <name type="scientific">Pelagomonas calceolata</name>
    <dbReference type="NCBI Taxonomy" id="35677"/>
    <lineage>
        <taxon>Eukaryota</taxon>
        <taxon>Sar</taxon>
        <taxon>Stramenopiles</taxon>
        <taxon>Ochrophyta</taxon>
        <taxon>Pelagophyceae</taxon>
        <taxon>Pelagomonadales</taxon>
        <taxon>Pelagomonadaceae</taxon>
        <taxon>Pelagomonas</taxon>
    </lineage>
</organism>
<evidence type="ECO:0000313" key="8">
    <source>
        <dbReference type="Proteomes" id="UP000789595"/>
    </source>
</evidence>
<evidence type="ECO:0000256" key="4">
    <source>
        <dbReference type="ARBA" id="ARBA00022679"/>
    </source>
</evidence>
<keyword evidence="4" id="KW-0808">Transferase</keyword>
<dbReference type="GO" id="GO:0008175">
    <property type="term" value="F:tRNA methyltransferase activity"/>
    <property type="evidence" value="ECO:0007669"/>
    <property type="project" value="TreeGrafter"/>
</dbReference>